<evidence type="ECO:0000256" key="1">
    <source>
        <dbReference type="ARBA" id="ARBA00004651"/>
    </source>
</evidence>
<feature type="transmembrane region" description="Helical" evidence="7">
    <location>
        <begin position="106"/>
        <end position="129"/>
    </location>
</feature>
<protein>
    <submittedName>
        <fullName evidence="9">Raffinose/stachyose/melibiose transport system permease protein</fullName>
    </submittedName>
</protein>
<evidence type="ECO:0000256" key="3">
    <source>
        <dbReference type="ARBA" id="ARBA00022475"/>
    </source>
</evidence>
<dbReference type="InterPro" id="IPR000515">
    <property type="entry name" value="MetI-like"/>
</dbReference>
<feature type="transmembrane region" description="Helical" evidence="7">
    <location>
        <begin position="239"/>
        <end position="260"/>
    </location>
</feature>
<dbReference type="PANTHER" id="PTHR43744:SF8">
    <property type="entry name" value="SN-GLYCEROL-3-PHOSPHATE TRANSPORT SYSTEM PERMEASE PROTEIN UGPE"/>
    <property type="match status" value="1"/>
</dbReference>
<dbReference type="InterPro" id="IPR035906">
    <property type="entry name" value="MetI-like_sf"/>
</dbReference>
<name>A0ABS2MXH9_9BACI</name>
<evidence type="ECO:0000313" key="10">
    <source>
        <dbReference type="Proteomes" id="UP001296943"/>
    </source>
</evidence>
<keyword evidence="2 7" id="KW-0813">Transport</keyword>
<dbReference type="CDD" id="cd06261">
    <property type="entry name" value="TM_PBP2"/>
    <property type="match status" value="1"/>
</dbReference>
<feature type="transmembrane region" description="Helical" evidence="7">
    <location>
        <begin position="9"/>
        <end position="33"/>
    </location>
</feature>
<keyword evidence="4 7" id="KW-0812">Transmembrane</keyword>
<keyword evidence="6 7" id="KW-0472">Membrane</keyword>
<feature type="transmembrane region" description="Helical" evidence="7">
    <location>
        <begin position="73"/>
        <end position="94"/>
    </location>
</feature>
<feature type="transmembrane region" description="Helical" evidence="7">
    <location>
        <begin position="141"/>
        <end position="160"/>
    </location>
</feature>
<evidence type="ECO:0000256" key="2">
    <source>
        <dbReference type="ARBA" id="ARBA00022448"/>
    </source>
</evidence>
<comment type="caution">
    <text evidence="9">The sequence shown here is derived from an EMBL/GenBank/DDBJ whole genome shotgun (WGS) entry which is preliminary data.</text>
</comment>
<proteinExistence type="inferred from homology"/>
<gene>
    <name evidence="9" type="ORF">JOC48_001065</name>
</gene>
<keyword evidence="3" id="KW-1003">Cell membrane</keyword>
<dbReference type="EMBL" id="JAFBDR010000004">
    <property type="protein sequence ID" value="MBM7570587.1"/>
    <property type="molecule type" value="Genomic_DNA"/>
</dbReference>
<comment type="similarity">
    <text evidence="7">Belongs to the binding-protein-dependent transport system permease family.</text>
</comment>
<dbReference type="Proteomes" id="UP001296943">
    <property type="component" value="Unassembled WGS sequence"/>
</dbReference>
<dbReference type="Pfam" id="PF00528">
    <property type="entry name" value="BPD_transp_1"/>
    <property type="match status" value="1"/>
</dbReference>
<evidence type="ECO:0000259" key="8">
    <source>
        <dbReference type="PROSITE" id="PS50928"/>
    </source>
</evidence>
<sequence length="274" mass="30674">MKKQPARVLFYIFIITFGLVWLIPVFFLTITALKSNGDLFSNPLYALPSKYHFENFIEAFNEGNMIVYMRNSAFISIIKVPLGILVAALAAFGLTRLSFKWEKPFYIFFILGMTIPFQACLVPLVIMLTKANLMNTYVGLIFIYIGFGIPFAMLILTGFFKGIPRELDDAARIDGCSDLGLFFRIILPVAKPAIATLIIMDFLATWNEFLLAQIFISSDNLKTVTTGIMSFTGEYSTDYPLMMSGVLLSVLPVLLVYIIFQKHFVKGLGGAVKG</sequence>
<accession>A0ABS2MXH9</accession>
<feature type="transmembrane region" description="Helical" evidence="7">
    <location>
        <begin position="181"/>
        <end position="200"/>
    </location>
</feature>
<evidence type="ECO:0000313" key="9">
    <source>
        <dbReference type="EMBL" id="MBM7570587.1"/>
    </source>
</evidence>
<dbReference type="RefSeq" id="WP_204498012.1">
    <property type="nucleotide sequence ID" value="NZ_JAFBDR010000004.1"/>
</dbReference>
<dbReference type="PANTHER" id="PTHR43744">
    <property type="entry name" value="ABC TRANSPORTER PERMEASE PROTEIN MG189-RELATED-RELATED"/>
    <property type="match status" value="1"/>
</dbReference>
<evidence type="ECO:0000256" key="4">
    <source>
        <dbReference type="ARBA" id="ARBA00022692"/>
    </source>
</evidence>
<keyword evidence="10" id="KW-1185">Reference proteome</keyword>
<comment type="subcellular location">
    <subcellularLocation>
        <location evidence="1 7">Cell membrane</location>
        <topology evidence="1 7">Multi-pass membrane protein</topology>
    </subcellularLocation>
</comment>
<organism evidence="9 10">
    <name type="scientific">Aquibacillus albus</name>
    <dbReference type="NCBI Taxonomy" id="1168171"/>
    <lineage>
        <taxon>Bacteria</taxon>
        <taxon>Bacillati</taxon>
        <taxon>Bacillota</taxon>
        <taxon>Bacilli</taxon>
        <taxon>Bacillales</taxon>
        <taxon>Bacillaceae</taxon>
        <taxon>Aquibacillus</taxon>
    </lineage>
</organism>
<keyword evidence="5 7" id="KW-1133">Transmembrane helix</keyword>
<dbReference type="SUPFAM" id="SSF161098">
    <property type="entry name" value="MetI-like"/>
    <property type="match status" value="1"/>
</dbReference>
<dbReference type="PROSITE" id="PS50928">
    <property type="entry name" value="ABC_TM1"/>
    <property type="match status" value="1"/>
</dbReference>
<evidence type="ECO:0000256" key="5">
    <source>
        <dbReference type="ARBA" id="ARBA00022989"/>
    </source>
</evidence>
<feature type="domain" description="ABC transmembrane type-1" evidence="8">
    <location>
        <begin position="69"/>
        <end position="260"/>
    </location>
</feature>
<reference evidence="9 10" key="1">
    <citation type="submission" date="2021-01" db="EMBL/GenBank/DDBJ databases">
        <title>Genomic Encyclopedia of Type Strains, Phase IV (KMG-IV): sequencing the most valuable type-strain genomes for metagenomic binning, comparative biology and taxonomic classification.</title>
        <authorList>
            <person name="Goeker M."/>
        </authorList>
    </citation>
    <scope>NUCLEOTIDE SEQUENCE [LARGE SCALE GENOMIC DNA]</scope>
    <source>
        <strain evidence="9 10">DSM 23711</strain>
    </source>
</reference>
<dbReference type="Gene3D" id="1.10.3720.10">
    <property type="entry name" value="MetI-like"/>
    <property type="match status" value="1"/>
</dbReference>
<evidence type="ECO:0000256" key="7">
    <source>
        <dbReference type="RuleBase" id="RU363032"/>
    </source>
</evidence>
<evidence type="ECO:0000256" key="6">
    <source>
        <dbReference type="ARBA" id="ARBA00023136"/>
    </source>
</evidence>